<keyword evidence="4" id="KW-0812">Transmembrane</keyword>
<evidence type="ECO:0000259" key="12">
    <source>
        <dbReference type="Pfam" id="PF10502"/>
    </source>
</evidence>
<protein>
    <recommendedName>
        <fullName evidence="11">Mitochondrial inner membrane protease subunit</fullName>
        <ecNumber evidence="11">3.4.21.-</ecNumber>
    </recommendedName>
</protein>
<evidence type="ECO:0000256" key="11">
    <source>
        <dbReference type="RuleBase" id="RU362041"/>
    </source>
</evidence>
<dbReference type="PRINTS" id="PR00727">
    <property type="entry name" value="LEADERPTASE"/>
</dbReference>
<gene>
    <name evidence="13" type="ORF">K490DRAFT_37480</name>
</gene>
<dbReference type="Gene3D" id="2.10.109.10">
    <property type="entry name" value="Umud Fragment, subunit A"/>
    <property type="match status" value="1"/>
</dbReference>
<evidence type="ECO:0000256" key="3">
    <source>
        <dbReference type="ARBA" id="ARBA00022670"/>
    </source>
</evidence>
<keyword evidence="6 11" id="KW-0378">Hydrolase</keyword>
<dbReference type="GO" id="GO:0006627">
    <property type="term" value="P:protein processing involved in protein targeting to mitochondrion"/>
    <property type="evidence" value="ECO:0007669"/>
    <property type="project" value="InterPro"/>
</dbReference>
<evidence type="ECO:0000256" key="2">
    <source>
        <dbReference type="ARBA" id="ARBA00007066"/>
    </source>
</evidence>
<evidence type="ECO:0000256" key="6">
    <source>
        <dbReference type="ARBA" id="ARBA00022801"/>
    </source>
</evidence>
<dbReference type="GO" id="GO:0042720">
    <property type="term" value="C:mitochondrial inner membrane peptidase complex"/>
    <property type="evidence" value="ECO:0007669"/>
    <property type="project" value="InterPro"/>
</dbReference>
<dbReference type="InterPro" id="IPR019533">
    <property type="entry name" value="Peptidase_S26"/>
</dbReference>
<keyword evidence="3 11" id="KW-0645">Protease</keyword>
<evidence type="ECO:0000313" key="13">
    <source>
        <dbReference type="EMBL" id="KAF2089400.1"/>
    </source>
</evidence>
<dbReference type="GO" id="GO:0006465">
    <property type="term" value="P:signal peptide processing"/>
    <property type="evidence" value="ECO:0007669"/>
    <property type="project" value="InterPro"/>
</dbReference>
<dbReference type="InterPro" id="IPR037730">
    <property type="entry name" value="IMP2"/>
</dbReference>
<evidence type="ECO:0000256" key="8">
    <source>
        <dbReference type="ARBA" id="ARBA00023128"/>
    </source>
</evidence>
<feature type="domain" description="Peptidase S26" evidence="12">
    <location>
        <begin position="22"/>
        <end position="107"/>
    </location>
</feature>
<comment type="similarity">
    <text evidence="2">Belongs to the peptidase S26 family. IMP2 subfamily.</text>
</comment>
<dbReference type="CDD" id="cd06530">
    <property type="entry name" value="S26_SPase_I"/>
    <property type="match status" value="1"/>
</dbReference>
<dbReference type="PANTHER" id="PTHR46041">
    <property type="entry name" value="MITOCHONDRIAL INNER MEMBRANE PROTEASE SUBUNIT 2"/>
    <property type="match status" value="1"/>
</dbReference>
<evidence type="ECO:0000256" key="1">
    <source>
        <dbReference type="ARBA" id="ARBA00004434"/>
    </source>
</evidence>
<dbReference type="AlphaFoldDB" id="A0A6A5YEL6"/>
<evidence type="ECO:0000256" key="4">
    <source>
        <dbReference type="ARBA" id="ARBA00022692"/>
    </source>
</evidence>
<evidence type="ECO:0000256" key="10">
    <source>
        <dbReference type="PIRSR" id="PIRSR600223-1"/>
    </source>
</evidence>
<dbReference type="InterPro" id="IPR000223">
    <property type="entry name" value="Pept_S26A_signal_pept_1"/>
</dbReference>
<feature type="active site" evidence="10">
    <location>
        <position position="45"/>
    </location>
</feature>
<evidence type="ECO:0000256" key="9">
    <source>
        <dbReference type="ARBA" id="ARBA00023136"/>
    </source>
</evidence>
<evidence type="ECO:0000256" key="5">
    <source>
        <dbReference type="ARBA" id="ARBA00022792"/>
    </source>
</evidence>
<dbReference type="Proteomes" id="UP000799776">
    <property type="component" value="Unassembled WGS sequence"/>
</dbReference>
<proteinExistence type="inferred from homology"/>
<keyword evidence="14" id="KW-1185">Reference proteome</keyword>
<organism evidence="13 14">
    <name type="scientific">Saccharata proteae CBS 121410</name>
    <dbReference type="NCBI Taxonomy" id="1314787"/>
    <lineage>
        <taxon>Eukaryota</taxon>
        <taxon>Fungi</taxon>
        <taxon>Dikarya</taxon>
        <taxon>Ascomycota</taxon>
        <taxon>Pezizomycotina</taxon>
        <taxon>Dothideomycetes</taxon>
        <taxon>Dothideomycetes incertae sedis</taxon>
        <taxon>Botryosphaeriales</taxon>
        <taxon>Saccharataceae</taxon>
        <taxon>Saccharata</taxon>
    </lineage>
</organism>
<feature type="domain" description="Peptidase S26" evidence="12">
    <location>
        <begin position="121"/>
        <end position="159"/>
    </location>
</feature>
<sequence>MASYLRHFLTPRHLFRYSYRVAVGLAGISFLHNSVLEVTGVQGHSMSPTLSPEYYETGRKDLVLFNRLTPTHELRRGDIVSFWAPHAPERISVKRVVALEGDTVITKGRGNRPQYLFPRLVVPHNHVWVEGDNWRNSRDSNDFGPLSKGLINGRAVCVVSPWSRYNAIAEAHGFKPRSTVVPCKGPSMIPPEFVD</sequence>
<keyword evidence="7" id="KW-1133">Transmembrane helix</keyword>
<dbReference type="Pfam" id="PF10502">
    <property type="entry name" value="Peptidase_S26"/>
    <property type="match status" value="2"/>
</dbReference>
<dbReference type="SUPFAM" id="SSF51306">
    <property type="entry name" value="LexA/Signal peptidase"/>
    <property type="match status" value="1"/>
</dbReference>
<reference evidence="13" key="1">
    <citation type="journal article" date="2020" name="Stud. Mycol.">
        <title>101 Dothideomycetes genomes: a test case for predicting lifestyles and emergence of pathogens.</title>
        <authorList>
            <person name="Haridas S."/>
            <person name="Albert R."/>
            <person name="Binder M."/>
            <person name="Bloem J."/>
            <person name="Labutti K."/>
            <person name="Salamov A."/>
            <person name="Andreopoulos B."/>
            <person name="Baker S."/>
            <person name="Barry K."/>
            <person name="Bills G."/>
            <person name="Bluhm B."/>
            <person name="Cannon C."/>
            <person name="Castanera R."/>
            <person name="Culley D."/>
            <person name="Daum C."/>
            <person name="Ezra D."/>
            <person name="Gonzalez J."/>
            <person name="Henrissat B."/>
            <person name="Kuo A."/>
            <person name="Liang C."/>
            <person name="Lipzen A."/>
            <person name="Lutzoni F."/>
            <person name="Magnuson J."/>
            <person name="Mondo S."/>
            <person name="Nolan M."/>
            <person name="Ohm R."/>
            <person name="Pangilinan J."/>
            <person name="Park H.-J."/>
            <person name="Ramirez L."/>
            <person name="Alfaro M."/>
            <person name="Sun H."/>
            <person name="Tritt A."/>
            <person name="Yoshinaga Y."/>
            <person name="Zwiers L.-H."/>
            <person name="Turgeon B."/>
            <person name="Goodwin S."/>
            <person name="Spatafora J."/>
            <person name="Crous P."/>
            <person name="Grigoriev I."/>
        </authorList>
    </citation>
    <scope>NUCLEOTIDE SEQUENCE</scope>
    <source>
        <strain evidence="13">CBS 121410</strain>
    </source>
</reference>
<dbReference type="NCBIfam" id="TIGR02227">
    <property type="entry name" value="sigpep_I_bact"/>
    <property type="match status" value="1"/>
</dbReference>
<dbReference type="EMBL" id="ML978714">
    <property type="protein sequence ID" value="KAF2089400.1"/>
    <property type="molecule type" value="Genomic_DNA"/>
</dbReference>
<keyword evidence="9" id="KW-0472">Membrane</keyword>
<dbReference type="EC" id="3.4.21.-" evidence="11"/>
<dbReference type="GO" id="GO:0004252">
    <property type="term" value="F:serine-type endopeptidase activity"/>
    <property type="evidence" value="ECO:0007669"/>
    <property type="project" value="InterPro"/>
</dbReference>
<name>A0A6A5YEL6_9PEZI</name>
<comment type="subcellular location">
    <subcellularLocation>
        <location evidence="1">Mitochondrion inner membrane</location>
        <topology evidence="1">Single-pass membrane protein</topology>
    </subcellularLocation>
</comment>
<dbReference type="PANTHER" id="PTHR46041:SF2">
    <property type="entry name" value="MITOCHONDRIAL INNER MEMBRANE PROTEASE SUBUNIT 2"/>
    <property type="match status" value="1"/>
</dbReference>
<dbReference type="InterPro" id="IPR036286">
    <property type="entry name" value="LexA/Signal_pep-like_sf"/>
</dbReference>
<keyword evidence="5 11" id="KW-0999">Mitochondrion inner membrane</keyword>
<accession>A0A6A5YEL6</accession>
<evidence type="ECO:0000256" key="7">
    <source>
        <dbReference type="ARBA" id="ARBA00022989"/>
    </source>
</evidence>
<dbReference type="OrthoDB" id="9996127at2759"/>
<feature type="active site" evidence="10">
    <location>
        <position position="94"/>
    </location>
</feature>
<keyword evidence="8 11" id="KW-0496">Mitochondrion</keyword>
<evidence type="ECO:0000313" key="14">
    <source>
        <dbReference type="Proteomes" id="UP000799776"/>
    </source>
</evidence>